<dbReference type="GO" id="GO:0003964">
    <property type="term" value="F:RNA-directed DNA polymerase activity"/>
    <property type="evidence" value="ECO:0007669"/>
    <property type="project" value="UniProtKB-KW"/>
</dbReference>
<accession>A0A699HFN8</accession>
<sequence length="988" mass="114251">MCIDNRELNKLNVKNRYPLLRIDDLFDQLQGSSVYSKIDLRLGYHQLRVREESILKTAFRIRYGHYKFQVMPFDLTNTSVVFMDLMNRVCKPYLDKSVIIFTDDILFYSKSKKEHEEHLKKELNLRQRRWLELLIDYDFGIHYHPRKANVVADSLSRKEQMKPLRVLALVMSIDLNLPYQILIAQAEEIKEENVKEENLYGMDKEFETRPNGTRCIRNRSWLSRFGELRDLIMNESRKSKLRLEIAQLTGPKIIHETTNKIFQIKNRIQATHDRQESYAGMRHRPLEFQVKDKVMLKVSPWKGVIRFGLNQTKPKPYGCLMLDVPNRFPYECLGQFRKGGKKERMMLLVHQELVNVIGDLVNEVQSAFVAERQILDAPFILNESELNIDTLVQVLECFYRASGLRINMCKSKIMGVNVADEKIQNAASKLRCLVLKTPFTYLGTKVGENMSRKEAWKEVVDKVLSRLSKWKTKTLSIGGRFILLKSVLGSIPIFHMSIFKVPSYVLKTLESISSRFFNDQDHKSRKASWVKWDNVLTLRDKGGLGVASLYALNKGLMFKWIWPFYSQKSSLWTRVIKAIHGDDGKLDKDVIVGGQICWTSNVKEAISLKGTGINVMDIIRLKLGNGDSSSFWEDKWYAGGVIKELFPRLYALELHKHATFRMKLMAPSLDNFFRRRVRSGAKESQFNSLLEIVQVINLVPCEDMYFWSLESEGDYSVASIRKLIDEKRFQEVGVQLKNSTFSKAVAGVDKGATSADGKPLMARRKVSIARVRTDHVMGSVKRVLVMVARCLILIQRGMSHLPIYSTHIVRIKRYTSSFVNEEKVENYDTVLPQYDIDKVKNKNLLVGNFIGKSRAFLVVQNYINNMWGKFEFQKLRTNDEGIFLSKFATKTGMEQVLERGPWMIRNTLLILNKWTPTLPLKKDEVTKVYVWVKMHKVPLVAYSEDGLSLIATQIGKMLMLDEFTCSMCVESWGRISFAHALVEISSGF</sequence>
<dbReference type="Gene3D" id="3.10.10.10">
    <property type="entry name" value="HIV Type 1 Reverse Transcriptase, subunit A, domain 1"/>
    <property type="match status" value="1"/>
</dbReference>
<gene>
    <name evidence="3" type="ORF">Tci_379770</name>
</gene>
<dbReference type="InterPro" id="IPR043128">
    <property type="entry name" value="Rev_trsase/Diguanyl_cyclase"/>
</dbReference>
<dbReference type="Pfam" id="PF14111">
    <property type="entry name" value="DUF4283"/>
    <property type="match status" value="1"/>
</dbReference>
<feature type="domain" description="Reverse transcriptase" evidence="1">
    <location>
        <begin position="3"/>
        <end position="121"/>
    </location>
</feature>
<dbReference type="PANTHER" id="PTHR33116:SF79">
    <property type="entry name" value="REVERSE TRANSCRIPTASE DOMAIN, ZINC FINGER, CCHC-TYPE-RELATED"/>
    <property type="match status" value="1"/>
</dbReference>
<reference evidence="3" key="1">
    <citation type="journal article" date="2019" name="Sci. Rep.">
        <title>Draft genome of Tanacetum cinerariifolium, the natural source of mosquito coil.</title>
        <authorList>
            <person name="Yamashiro T."/>
            <person name="Shiraishi A."/>
            <person name="Satake H."/>
            <person name="Nakayama K."/>
        </authorList>
    </citation>
    <scope>NUCLEOTIDE SEQUENCE</scope>
</reference>
<evidence type="ECO:0000259" key="1">
    <source>
        <dbReference type="Pfam" id="PF00078"/>
    </source>
</evidence>
<dbReference type="InterPro" id="IPR043502">
    <property type="entry name" value="DNA/RNA_pol_sf"/>
</dbReference>
<dbReference type="InterPro" id="IPR025558">
    <property type="entry name" value="DUF4283"/>
</dbReference>
<name>A0A699HFN8_TANCI</name>
<dbReference type="CDD" id="cd01647">
    <property type="entry name" value="RT_LTR"/>
    <property type="match status" value="1"/>
</dbReference>
<dbReference type="SUPFAM" id="SSF56672">
    <property type="entry name" value="DNA/RNA polymerases"/>
    <property type="match status" value="1"/>
</dbReference>
<keyword evidence="3" id="KW-0808">Transferase</keyword>
<comment type="caution">
    <text evidence="3">The sequence shown here is derived from an EMBL/GenBank/DDBJ whole genome shotgun (WGS) entry which is preliminary data.</text>
</comment>
<keyword evidence="3" id="KW-0548">Nucleotidyltransferase</keyword>
<dbReference type="PANTHER" id="PTHR33116">
    <property type="entry name" value="REVERSE TRANSCRIPTASE ZINC-BINDING DOMAIN-CONTAINING PROTEIN-RELATED-RELATED"/>
    <property type="match status" value="1"/>
</dbReference>
<organism evidence="3">
    <name type="scientific">Tanacetum cinerariifolium</name>
    <name type="common">Dalmatian daisy</name>
    <name type="synonym">Chrysanthemum cinerariifolium</name>
    <dbReference type="NCBI Taxonomy" id="118510"/>
    <lineage>
        <taxon>Eukaryota</taxon>
        <taxon>Viridiplantae</taxon>
        <taxon>Streptophyta</taxon>
        <taxon>Embryophyta</taxon>
        <taxon>Tracheophyta</taxon>
        <taxon>Spermatophyta</taxon>
        <taxon>Magnoliopsida</taxon>
        <taxon>eudicotyledons</taxon>
        <taxon>Gunneridae</taxon>
        <taxon>Pentapetalae</taxon>
        <taxon>asterids</taxon>
        <taxon>campanulids</taxon>
        <taxon>Asterales</taxon>
        <taxon>Asteraceae</taxon>
        <taxon>Asteroideae</taxon>
        <taxon>Anthemideae</taxon>
        <taxon>Anthemidinae</taxon>
        <taxon>Tanacetum</taxon>
    </lineage>
</organism>
<protein>
    <submittedName>
        <fullName evidence="3">RNA-directed DNA polymerase, eukaryota</fullName>
    </submittedName>
</protein>
<dbReference type="AlphaFoldDB" id="A0A699HFN8"/>
<dbReference type="EMBL" id="BKCJ010150191">
    <property type="protein sequence ID" value="GEY07796.1"/>
    <property type="molecule type" value="Genomic_DNA"/>
</dbReference>
<dbReference type="InterPro" id="IPR000477">
    <property type="entry name" value="RT_dom"/>
</dbReference>
<evidence type="ECO:0000313" key="3">
    <source>
        <dbReference type="EMBL" id="GEY07796.1"/>
    </source>
</evidence>
<proteinExistence type="predicted"/>
<keyword evidence="3" id="KW-0695">RNA-directed DNA polymerase</keyword>
<evidence type="ECO:0000259" key="2">
    <source>
        <dbReference type="Pfam" id="PF14111"/>
    </source>
</evidence>
<dbReference type="Gene3D" id="3.30.70.270">
    <property type="match status" value="1"/>
</dbReference>
<dbReference type="Pfam" id="PF00078">
    <property type="entry name" value="RVT_1"/>
    <property type="match status" value="1"/>
</dbReference>
<feature type="domain" description="DUF4283" evidence="2">
    <location>
        <begin position="839"/>
        <end position="918"/>
    </location>
</feature>